<reference evidence="5" key="1">
    <citation type="submission" date="2025-08" db="UniProtKB">
        <authorList>
            <consortium name="RefSeq"/>
        </authorList>
    </citation>
    <scope>IDENTIFICATION</scope>
    <source>
        <strain evidence="5">Aabys</strain>
        <tissue evidence="5">Whole body</tissue>
    </source>
</reference>
<keyword evidence="3" id="KW-0687">Ribonucleoprotein</keyword>
<dbReference type="RefSeq" id="XP_019895332.1">
    <property type="nucleotide sequence ID" value="XM_020039773.1"/>
</dbReference>
<gene>
    <name evidence="5" type="primary">LOC109614348</name>
</gene>
<dbReference type="CTD" id="6222"/>
<evidence type="ECO:0000313" key="4">
    <source>
        <dbReference type="Proteomes" id="UP001652621"/>
    </source>
</evidence>
<dbReference type="VEuPathDB" id="VectorBase:MDOMA2_002570"/>
<accession>A0A9J7DNR9</accession>
<evidence type="ECO:0000256" key="3">
    <source>
        <dbReference type="ARBA" id="ARBA00023274"/>
    </source>
</evidence>
<evidence type="ECO:0000313" key="5">
    <source>
        <dbReference type="RefSeq" id="XP_019895332.1"/>
    </source>
</evidence>
<dbReference type="GO" id="GO:1990904">
    <property type="term" value="C:ribonucleoprotein complex"/>
    <property type="evidence" value="ECO:0007669"/>
    <property type="project" value="UniProtKB-KW"/>
</dbReference>
<protein>
    <submittedName>
        <fullName evidence="5">Small ribosomal subunit protein uS13</fullName>
    </submittedName>
</protein>
<keyword evidence="4" id="KW-1185">Reference proteome</keyword>
<organism evidence="4 5">
    <name type="scientific">Musca domestica</name>
    <name type="common">House fly</name>
    <dbReference type="NCBI Taxonomy" id="7370"/>
    <lineage>
        <taxon>Eukaryota</taxon>
        <taxon>Metazoa</taxon>
        <taxon>Ecdysozoa</taxon>
        <taxon>Arthropoda</taxon>
        <taxon>Hexapoda</taxon>
        <taxon>Insecta</taxon>
        <taxon>Pterygota</taxon>
        <taxon>Neoptera</taxon>
        <taxon>Endopterygota</taxon>
        <taxon>Diptera</taxon>
        <taxon>Brachycera</taxon>
        <taxon>Muscomorpha</taxon>
        <taxon>Muscoidea</taxon>
        <taxon>Muscidae</taxon>
        <taxon>Musca</taxon>
    </lineage>
</organism>
<dbReference type="KEGG" id="mde:109614348"/>
<dbReference type="AlphaFoldDB" id="A0A9J7DNR9"/>
<evidence type="ECO:0000256" key="1">
    <source>
        <dbReference type="ARBA" id="ARBA00008080"/>
    </source>
</evidence>
<comment type="similarity">
    <text evidence="1">Belongs to the universal ribosomal protein uS13 family.</text>
</comment>
<sequence length="138" mass="15955">MSCSIPENFQHILCIINTNTDGKRKVGINEYIDLTKHAGECTENEVEKIVTVICNPLHYKVPNWFLKNNQLTSSNMDSKLCDDSECLKKIRSHQQQPNQYLSISKYPKYFWIPFISVIYTRLEFSTNSSYGHTVAMNA</sequence>
<evidence type="ECO:0000256" key="2">
    <source>
        <dbReference type="ARBA" id="ARBA00022980"/>
    </source>
</evidence>
<dbReference type="GO" id="GO:0003735">
    <property type="term" value="F:structural constituent of ribosome"/>
    <property type="evidence" value="ECO:0007669"/>
    <property type="project" value="InterPro"/>
</dbReference>
<proteinExistence type="inferred from homology"/>
<dbReference type="GO" id="GO:0006412">
    <property type="term" value="P:translation"/>
    <property type="evidence" value="ECO:0007669"/>
    <property type="project" value="InterPro"/>
</dbReference>
<dbReference type="GO" id="GO:0003723">
    <property type="term" value="F:RNA binding"/>
    <property type="evidence" value="ECO:0007669"/>
    <property type="project" value="InterPro"/>
</dbReference>
<name>A0A9J7DNR9_MUSDO</name>
<dbReference type="OrthoDB" id="301415at2759"/>
<keyword evidence="2" id="KW-0689">Ribosomal protein</keyword>
<dbReference type="InterPro" id="IPR001892">
    <property type="entry name" value="Ribosomal_uS13"/>
</dbReference>
<dbReference type="GeneID" id="109614348"/>
<dbReference type="Gene3D" id="1.10.8.50">
    <property type="match status" value="1"/>
</dbReference>
<dbReference type="Pfam" id="PF00416">
    <property type="entry name" value="Ribosomal_S13"/>
    <property type="match status" value="1"/>
</dbReference>
<dbReference type="GO" id="GO:0005840">
    <property type="term" value="C:ribosome"/>
    <property type="evidence" value="ECO:0007669"/>
    <property type="project" value="UniProtKB-KW"/>
</dbReference>
<dbReference type="Proteomes" id="UP001652621">
    <property type="component" value="Unplaced"/>
</dbReference>